<sequence>MSQYQSASNRVPSNPMFQCRACNTGIMILAINKDLVVKEVPGQTGKSANDEKREPCHRNIMHMDSSFIFLLLL</sequence>
<dbReference type="InParanoid" id="U5G0N2"/>
<proteinExistence type="predicted"/>
<dbReference type="AlphaFoldDB" id="U5G0N2"/>
<reference evidence="1 2" key="1">
    <citation type="journal article" date="2006" name="Science">
        <title>The genome of black cottonwood, Populus trichocarpa (Torr. &amp; Gray).</title>
        <authorList>
            <person name="Tuskan G.A."/>
            <person name="Difazio S."/>
            <person name="Jansson S."/>
            <person name="Bohlmann J."/>
            <person name="Grigoriev I."/>
            <person name="Hellsten U."/>
            <person name="Putnam N."/>
            <person name="Ralph S."/>
            <person name="Rombauts S."/>
            <person name="Salamov A."/>
            <person name="Schein J."/>
            <person name="Sterck L."/>
            <person name="Aerts A."/>
            <person name="Bhalerao R.R."/>
            <person name="Bhalerao R.P."/>
            <person name="Blaudez D."/>
            <person name="Boerjan W."/>
            <person name="Brun A."/>
            <person name="Brunner A."/>
            <person name="Busov V."/>
            <person name="Campbell M."/>
            <person name="Carlson J."/>
            <person name="Chalot M."/>
            <person name="Chapman J."/>
            <person name="Chen G.L."/>
            <person name="Cooper D."/>
            <person name="Coutinho P.M."/>
            <person name="Couturier J."/>
            <person name="Covert S."/>
            <person name="Cronk Q."/>
            <person name="Cunningham R."/>
            <person name="Davis J."/>
            <person name="Degroeve S."/>
            <person name="Dejardin A."/>
            <person name="Depamphilis C."/>
            <person name="Detter J."/>
            <person name="Dirks B."/>
            <person name="Dubchak I."/>
            <person name="Duplessis S."/>
            <person name="Ehlting J."/>
            <person name="Ellis B."/>
            <person name="Gendler K."/>
            <person name="Goodstein D."/>
            <person name="Gribskov M."/>
            <person name="Grimwood J."/>
            <person name="Groover A."/>
            <person name="Gunter L."/>
            <person name="Hamberger B."/>
            <person name="Heinze B."/>
            <person name="Helariutta Y."/>
            <person name="Henrissat B."/>
            <person name="Holligan D."/>
            <person name="Holt R."/>
            <person name="Huang W."/>
            <person name="Islam-Faridi N."/>
            <person name="Jones S."/>
            <person name="Jones-Rhoades M."/>
            <person name="Jorgensen R."/>
            <person name="Joshi C."/>
            <person name="Kangasjarvi J."/>
            <person name="Karlsson J."/>
            <person name="Kelleher C."/>
            <person name="Kirkpatrick R."/>
            <person name="Kirst M."/>
            <person name="Kohler A."/>
            <person name="Kalluri U."/>
            <person name="Larimer F."/>
            <person name="Leebens-Mack J."/>
            <person name="Leple J.C."/>
            <person name="Locascio P."/>
            <person name="Lou Y."/>
            <person name="Lucas S."/>
            <person name="Martin F."/>
            <person name="Montanini B."/>
            <person name="Napoli C."/>
            <person name="Nelson D.R."/>
            <person name="Nelson C."/>
            <person name="Nieminen K."/>
            <person name="Nilsson O."/>
            <person name="Pereda V."/>
            <person name="Peter G."/>
            <person name="Philippe R."/>
            <person name="Pilate G."/>
            <person name="Poliakov A."/>
            <person name="Razumovskaya J."/>
            <person name="Richardson P."/>
            <person name="Rinaldi C."/>
            <person name="Ritland K."/>
            <person name="Rouze P."/>
            <person name="Ryaboy D."/>
            <person name="Schmutz J."/>
            <person name="Schrader J."/>
            <person name="Segerman B."/>
            <person name="Shin H."/>
            <person name="Siddiqui A."/>
            <person name="Sterky F."/>
            <person name="Terry A."/>
            <person name="Tsai C.J."/>
            <person name="Uberbacher E."/>
            <person name="Unneberg P."/>
            <person name="Vahala J."/>
            <person name="Wall K."/>
            <person name="Wessler S."/>
            <person name="Yang G."/>
            <person name="Yin T."/>
            <person name="Douglas C."/>
            <person name="Marra M."/>
            <person name="Sandberg G."/>
            <person name="Van de Peer Y."/>
            <person name="Rokhsar D."/>
        </authorList>
    </citation>
    <scope>NUCLEOTIDE SEQUENCE [LARGE SCALE GENOMIC DNA]</scope>
    <source>
        <strain evidence="2">cv. Nisqually</strain>
    </source>
</reference>
<accession>U5G0N2</accession>
<dbReference type="EMBL" id="CM009300">
    <property type="protein sequence ID" value="PNT12378.1"/>
    <property type="molecule type" value="Genomic_DNA"/>
</dbReference>
<dbReference type="HOGENOM" id="CLU_2709398_0_0_1"/>
<name>U5G0N2_POPTR</name>
<evidence type="ECO:0000313" key="1">
    <source>
        <dbReference type="EMBL" id="PNT12378.1"/>
    </source>
</evidence>
<keyword evidence="2" id="KW-1185">Reference proteome</keyword>
<organism evidence="1 2">
    <name type="scientific">Populus trichocarpa</name>
    <name type="common">Western balsam poplar</name>
    <name type="synonym">Populus balsamifera subsp. trichocarpa</name>
    <dbReference type="NCBI Taxonomy" id="3694"/>
    <lineage>
        <taxon>Eukaryota</taxon>
        <taxon>Viridiplantae</taxon>
        <taxon>Streptophyta</taxon>
        <taxon>Embryophyta</taxon>
        <taxon>Tracheophyta</taxon>
        <taxon>Spermatophyta</taxon>
        <taxon>Magnoliopsida</taxon>
        <taxon>eudicotyledons</taxon>
        <taxon>Gunneridae</taxon>
        <taxon>Pentapetalae</taxon>
        <taxon>rosids</taxon>
        <taxon>fabids</taxon>
        <taxon>Malpighiales</taxon>
        <taxon>Salicaceae</taxon>
        <taxon>Saliceae</taxon>
        <taxon>Populus</taxon>
    </lineage>
</organism>
<gene>
    <name evidence="1" type="ORF">POPTR_011G081300</name>
</gene>
<protein>
    <submittedName>
        <fullName evidence="1">Uncharacterized protein</fullName>
    </submittedName>
</protein>
<dbReference type="Proteomes" id="UP000006729">
    <property type="component" value="Chromosome 11"/>
</dbReference>
<evidence type="ECO:0000313" key="2">
    <source>
        <dbReference type="Proteomes" id="UP000006729"/>
    </source>
</evidence>